<dbReference type="HAMAP" id="MF_03047">
    <property type="entry name" value="Sgf11"/>
    <property type="match status" value="1"/>
</dbReference>
<comment type="subcellular location">
    <subcellularLocation>
        <location evidence="1 10">Nucleus</location>
    </subcellularLocation>
</comment>
<dbReference type="Ensembl" id="ENSNBRT00000004916.1">
    <property type="protein sequence ID" value="ENSNBRP00000004773.1"/>
    <property type="gene ID" value="ENSNBRG00000003768.1"/>
</dbReference>
<evidence type="ECO:0000256" key="5">
    <source>
        <dbReference type="ARBA" id="ARBA00022853"/>
    </source>
</evidence>
<dbReference type="PANTHER" id="PTHR46367">
    <property type="entry name" value="ATAXIN-7-LIKE PROTEIN 3"/>
    <property type="match status" value="1"/>
</dbReference>
<comment type="domain">
    <text evidence="10">The C-terminal SGF11-type zinc-finger domain forms part of the 'catalytic lobe' of the SAGA deubiquitination module.</text>
</comment>
<dbReference type="PANTHER" id="PTHR46367:SF1">
    <property type="entry name" value="ATAXIN-7-LIKE PROTEIN 3"/>
    <property type="match status" value="1"/>
</dbReference>
<dbReference type="Proteomes" id="UP000261580">
    <property type="component" value="Unassembled WGS sequence"/>
</dbReference>
<reference evidence="13" key="2">
    <citation type="submission" date="2025-09" db="UniProtKB">
        <authorList>
            <consortium name="Ensembl"/>
        </authorList>
    </citation>
    <scope>IDENTIFICATION</scope>
</reference>
<evidence type="ECO:0000313" key="13">
    <source>
        <dbReference type="Ensembl" id="ENSNBRP00000004773.1"/>
    </source>
</evidence>
<keyword evidence="8 10" id="KW-0804">Transcription</keyword>
<feature type="compositionally biased region" description="Polar residues" evidence="11">
    <location>
        <begin position="264"/>
        <end position="275"/>
    </location>
</feature>
<dbReference type="GO" id="GO:0071819">
    <property type="term" value="C:DUBm complex"/>
    <property type="evidence" value="ECO:0007669"/>
    <property type="project" value="UniProtKB-UniRule"/>
</dbReference>
<protein>
    <recommendedName>
        <fullName evidence="10">Ataxin-7-like protein 3</fullName>
    </recommendedName>
    <alternativeName>
        <fullName evidence="10">SAGA-associated factor 11 homolog</fullName>
    </alternativeName>
</protein>
<sequence>MKMEDMPLSGPDNTRLEALAHDIYSELVEDACLGLCFEVHRAVKQGYFFLDETDQESMKEFIVDQPGVDIFGQVYNQWKNKECECPNCKRLIAASRFAPHLEKCLGMGRNSSRIANRSNNMSKSESDQEDNDDLNDNDWSYGAEKKKKRKSDKSQNSPRRSKSLKHKNFIQYNYNTGINYETLGPDEVRSLLTTQCGVISEHTKKMCTSQRCPQHTDEQRRAVRLFLLGPSPTLPDADAVETDSFDIPDAQPLMSRLQWEDSDISPTDSASSKATNHSDSRKPKKKKKPSLPLNSGGGGSGSGSLAGGGGSSSQSNISISTKKKRPKLSAPPISSIYDD</sequence>
<name>A0A3Q4GDX2_NEOBR</name>
<evidence type="ECO:0000259" key="12">
    <source>
        <dbReference type="PROSITE" id="PS51505"/>
    </source>
</evidence>
<evidence type="ECO:0000256" key="3">
    <source>
        <dbReference type="ARBA" id="ARBA00022771"/>
    </source>
</evidence>
<evidence type="ECO:0000256" key="8">
    <source>
        <dbReference type="ARBA" id="ARBA00023163"/>
    </source>
</evidence>
<evidence type="ECO:0000256" key="1">
    <source>
        <dbReference type="ARBA" id="ARBA00004123"/>
    </source>
</evidence>
<dbReference type="FunFam" id="3.30.160.60:FF:000118">
    <property type="entry name" value="Ataxin-7-like protein 3"/>
    <property type="match status" value="1"/>
</dbReference>
<dbReference type="GO" id="GO:0008270">
    <property type="term" value="F:zinc ion binding"/>
    <property type="evidence" value="ECO:0007669"/>
    <property type="project" value="UniProtKB-UniRule"/>
</dbReference>
<feature type="compositionally biased region" description="Low complexity" evidence="11">
    <location>
        <begin position="112"/>
        <end position="122"/>
    </location>
</feature>
<proteinExistence type="inferred from homology"/>
<dbReference type="Bgee" id="ENSNBRG00000003768">
    <property type="expression patterns" value="Expressed in testis and 7 other cell types or tissues"/>
</dbReference>
<comment type="function">
    <text evidence="10">Component of the transcription regulatory histone acetylation (HAT) complex SAGA, a multiprotein complex that activates transcription by remodeling chromatin and mediating histone acetylation and deubiquitination. Within the SAGA complex, participates in a subcomplex that specifically deubiquitinates histone H2B. The SAGA complex is recruited to specific gene promoters by activators, where it is required for transcription.</text>
</comment>
<dbReference type="GO" id="GO:0006357">
    <property type="term" value="P:regulation of transcription by RNA polymerase II"/>
    <property type="evidence" value="ECO:0007669"/>
    <property type="project" value="TreeGrafter"/>
</dbReference>
<keyword evidence="3 10" id="KW-0863">Zinc-finger</keyword>
<evidence type="ECO:0000256" key="10">
    <source>
        <dbReference type="HAMAP-Rule" id="MF_03047"/>
    </source>
</evidence>
<dbReference type="Pfam" id="PF08209">
    <property type="entry name" value="Sgf11"/>
    <property type="match status" value="1"/>
</dbReference>
<dbReference type="GO" id="GO:0003713">
    <property type="term" value="F:transcription coactivator activity"/>
    <property type="evidence" value="ECO:0007669"/>
    <property type="project" value="UniProtKB-UniRule"/>
</dbReference>
<evidence type="ECO:0000256" key="7">
    <source>
        <dbReference type="ARBA" id="ARBA00023159"/>
    </source>
</evidence>
<keyword evidence="4 10" id="KW-0862">Zinc</keyword>
<dbReference type="AlphaFoldDB" id="A0A3Q4GDX2"/>
<keyword evidence="14" id="KW-1185">Reference proteome</keyword>
<evidence type="ECO:0000256" key="11">
    <source>
        <dbReference type="SAM" id="MobiDB-lite"/>
    </source>
</evidence>
<evidence type="ECO:0000256" key="9">
    <source>
        <dbReference type="ARBA" id="ARBA00023242"/>
    </source>
</evidence>
<dbReference type="Gene3D" id="3.30.160.60">
    <property type="entry name" value="Classic Zinc Finger"/>
    <property type="match status" value="1"/>
</dbReference>
<evidence type="ECO:0000256" key="4">
    <source>
        <dbReference type="ARBA" id="ARBA00022833"/>
    </source>
</evidence>
<feature type="region of interest" description="Disordered" evidence="11">
    <location>
        <begin position="260"/>
        <end position="339"/>
    </location>
</feature>
<dbReference type="GeneTree" id="ENSGT00940000158253"/>
<evidence type="ECO:0000256" key="6">
    <source>
        <dbReference type="ARBA" id="ARBA00023015"/>
    </source>
</evidence>
<feature type="compositionally biased region" description="Gly residues" evidence="11">
    <location>
        <begin position="295"/>
        <end position="311"/>
    </location>
</feature>
<evidence type="ECO:0000313" key="14">
    <source>
        <dbReference type="Proteomes" id="UP000261580"/>
    </source>
</evidence>
<keyword evidence="6 10" id="KW-0805">Transcription regulation</keyword>
<keyword evidence="2 10" id="KW-0479">Metal-binding</keyword>
<keyword evidence="5 10" id="KW-0156">Chromatin regulator</keyword>
<feature type="region of interest" description="Disordered" evidence="11">
    <location>
        <begin position="112"/>
        <end position="166"/>
    </location>
</feature>
<comment type="subunit">
    <text evidence="10">Component of some SAGA transcription coactivator-HAT complexes. Within the SAGA complex, participates to a subcomplex of SAGA called the DUB module (deubiquitination module).</text>
</comment>
<feature type="domain" description="SCA7" evidence="12">
    <location>
        <begin position="183"/>
        <end position="249"/>
    </location>
</feature>
<dbReference type="STRING" id="32507.ENSNBRP00000004773"/>
<dbReference type="OMA" id="LCTRSMR"/>
<keyword evidence="7 10" id="KW-0010">Activator</keyword>
<feature type="compositionally biased region" description="Acidic residues" evidence="11">
    <location>
        <begin position="127"/>
        <end position="136"/>
    </location>
</feature>
<evidence type="ECO:0000256" key="2">
    <source>
        <dbReference type="ARBA" id="ARBA00022723"/>
    </source>
</evidence>
<dbReference type="GO" id="GO:0000124">
    <property type="term" value="C:SAGA complex"/>
    <property type="evidence" value="ECO:0007669"/>
    <property type="project" value="UniProtKB-UniRule"/>
</dbReference>
<dbReference type="Gene3D" id="6.10.140.1270">
    <property type="match status" value="1"/>
</dbReference>
<reference evidence="13" key="1">
    <citation type="submission" date="2025-08" db="UniProtKB">
        <authorList>
            <consortium name="Ensembl"/>
        </authorList>
    </citation>
    <scope>IDENTIFICATION</scope>
</reference>
<dbReference type="PROSITE" id="PS51505">
    <property type="entry name" value="SCA7"/>
    <property type="match status" value="1"/>
</dbReference>
<dbReference type="InterPro" id="IPR013246">
    <property type="entry name" value="SAGA_su_Sgf11"/>
</dbReference>
<dbReference type="InterPro" id="IPR013243">
    <property type="entry name" value="SCA7_dom"/>
</dbReference>
<accession>A0A3Q4GDX2</accession>
<feature type="zinc finger region" description="SGF11-type" evidence="10">
    <location>
        <begin position="83"/>
        <end position="104"/>
    </location>
</feature>
<dbReference type="InterPro" id="IPR051078">
    <property type="entry name" value="SGF11"/>
</dbReference>
<comment type="domain">
    <text evidence="10">The long N-terminal helix forms part of the 'assembly lobe' of the SAGA deubiquitination module.</text>
</comment>
<gene>
    <name evidence="10" type="primary">ATXN7L3</name>
</gene>
<comment type="similarity">
    <text evidence="10">Belongs to the SGF11 family.</text>
</comment>
<dbReference type="GO" id="GO:0006325">
    <property type="term" value="P:chromatin organization"/>
    <property type="evidence" value="ECO:0007669"/>
    <property type="project" value="UniProtKB-KW"/>
</dbReference>
<organism evidence="13 14">
    <name type="scientific">Neolamprologus brichardi</name>
    <name type="common">Fairy cichlid</name>
    <name type="synonym">Lamprologus brichardi</name>
    <dbReference type="NCBI Taxonomy" id="32507"/>
    <lineage>
        <taxon>Eukaryota</taxon>
        <taxon>Metazoa</taxon>
        <taxon>Chordata</taxon>
        <taxon>Craniata</taxon>
        <taxon>Vertebrata</taxon>
        <taxon>Euteleostomi</taxon>
        <taxon>Actinopterygii</taxon>
        <taxon>Neopterygii</taxon>
        <taxon>Teleostei</taxon>
        <taxon>Neoteleostei</taxon>
        <taxon>Acanthomorphata</taxon>
        <taxon>Ovalentaria</taxon>
        <taxon>Cichlomorphae</taxon>
        <taxon>Cichliformes</taxon>
        <taxon>Cichlidae</taxon>
        <taxon>African cichlids</taxon>
        <taxon>Pseudocrenilabrinae</taxon>
        <taxon>Lamprologini</taxon>
        <taxon>Neolamprologus</taxon>
    </lineage>
</organism>
<keyword evidence="9 10" id="KW-0539">Nucleus</keyword>